<evidence type="ECO:0000313" key="2">
    <source>
        <dbReference type="Proteomes" id="UP000828390"/>
    </source>
</evidence>
<name>A0A9D4LFT7_DREPO</name>
<gene>
    <name evidence="1" type="ORF">DPMN_099601</name>
</gene>
<comment type="caution">
    <text evidence="1">The sequence shown here is derived from an EMBL/GenBank/DDBJ whole genome shotgun (WGS) entry which is preliminary data.</text>
</comment>
<reference evidence="1" key="2">
    <citation type="submission" date="2020-11" db="EMBL/GenBank/DDBJ databases">
        <authorList>
            <person name="McCartney M.A."/>
            <person name="Auch B."/>
            <person name="Kono T."/>
            <person name="Mallez S."/>
            <person name="Becker A."/>
            <person name="Gohl D.M."/>
            <person name="Silverstein K.A.T."/>
            <person name="Koren S."/>
            <person name="Bechman K.B."/>
            <person name="Herman A."/>
            <person name="Abrahante J.E."/>
            <person name="Garbe J."/>
        </authorList>
    </citation>
    <scope>NUCLEOTIDE SEQUENCE</scope>
    <source>
        <strain evidence="1">Duluth1</strain>
        <tissue evidence="1">Whole animal</tissue>
    </source>
</reference>
<proteinExistence type="predicted"/>
<dbReference type="Proteomes" id="UP000828390">
    <property type="component" value="Unassembled WGS sequence"/>
</dbReference>
<dbReference type="AlphaFoldDB" id="A0A9D4LFT7"/>
<dbReference type="EMBL" id="JAIWYP010000003">
    <property type="protein sequence ID" value="KAH3857004.1"/>
    <property type="molecule type" value="Genomic_DNA"/>
</dbReference>
<reference evidence="1" key="1">
    <citation type="journal article" date="2019" name="bioRxiv">
        <title>The Genome of the Zebra Mussel, Dreissena polymorpha: A Resource for Invasive Species Research.</title>
        <authorList>
            <person name="McCartney M.A."/>
            <person name="Auch B."/>
            <person name="Kono T."/>
            <person name="Mallez S."/>
            <person name="Zhang Y."/>
            <person name="Obille A."/>
            <person name="Becker A."/>
            <person name="Abrahante J.E."/>
            <person name="Garbe J."/>
            <person name="Badalamenti J.P."/>
            <person name="Herman A."/>
            <person name="Mangelson H."/>
            <person name="Liachko I."/>
            <person name="Sullivan S."/>
            <person name="Sone E.D."/>
            <person name="Koren S."/>
            <person name="Silverstein K.A.T."/>
            <person name="Beckman K.B."/>
            <person name="Gohl D.M."/>
        </authorList>
    </citation>
    <scope>NUCLEOTIDE SEQUENCE</scope>
    <source>
        <strain evidence="1">Duluth1</strain>
        <tissue evidence="1">Whole animal</tissue>
    </source>
</reference>
<sequence length="63" mass="7053">MGLKPYLVSIVRNQPAHASSLVGTSWYVSETMKAWVTIADRVVLYQTAGMCWLALSYTGWNMV</sequence>
<protein>
    <submittedName>
        <fullName evidence="1">Uncharacterized protein</fullName>
    </submittedName>
</protein>
<organism evidence="1 2">
    <name type="scientific">Dreissena polymorpha</name>
    <name type="common">Zebra mussel</name>
    <name type="synonym">Mytilus polymorpha</name>
    <dbReference type="NCBI Taxonomy" id="45954"/>
    <lineage>
        <taxon>Eukaryota</taxon>
        <taxon>Metazoa</taxon>
        <taxon>Spiralia</taxon>
        <taxon>Lophotrochozoa</taxon>
        <taxon>Mollusca</taxon>
        <taxon>Bivalvia</taxon>
        <taxon>Autobranchia</taxon>
        <taxon>Heteroconchia</taxon>
        <taxon>Euheterodonta</taxon>
        <taxon>Imparidentia</taxon>
        <taxon>Neoheterodontei</taxon>
        <taxon>Myida</taxon>
        <taxon>Dreissenoidea</taxon>
        <taxon>Dreissenidae</taxon>
        <taxon>Dreissena</taxon>
    </lineage>
</organism>
<keyword evidence="2" id="KW-1185">Reference proteome</keyword>
<accession>A0A9D4LFT7</accession>
<evidence type="ECO:0000313" key="1">
    <source>
        <dbReference type="EMBL" id="KAH3857004.1"/>
    </source>
</evidence>